<dbReference type="EMBL" id="CAKMNS010000334">
    <property type="protein sequence ID" value="CAH1277472.1"/>
    <property type="molecule type" value="Genomic_DNA"/>
</dbReference>
<sequence length="232" mass="25762">MVSLGRQDPDRGSDTAAVNQAVPAPLCAQNCFVAVKQVENSHGARADLLQEANFLARVCHCPMRMQMGKCGTHVALTGLNPTCFALVLKVDQEYKWGNIKWQPSKRLELTHALFQCLKGKAPKKQHFWLQRLLEGTMTVKDKEQKWQKAVEEDPKRKTEAAKTTGNHLQLATRSISCYCPSCNNGTVTTTCSNKEYVEQRLPAQMQLTACTDAADNISTSPVKKESKGLIRS</sequence>
<organism evidence="1 2">
    <name type="scientific">Branchiostoma lanceolatum</name>
    <name type="common">Common lancelet</name>
    <name type="synonym">Amphioxus lanceolatum</name>
    <dbReference type="NCBI Taxonomy" id="7740"/>
    <lineage>
        <taxon>Eukaryota</taxon>
        <taxon>Metazoa</taxon>
        <taxon>Chordata</taxon>
        <taxon>Cephalochordata</taxon>
        <taxon>Leptocardii</taxon>
        <taxon>Amphioxiformes</taxon>
        <taxon>Branchiostomatidae</taxon>
        <taxon>Branchiostoma</taxon>
    </lineage>
</organism>
<gene>
    <name evidence="1" type="primary">Hypp9645</name>
    <name evidence="1" type="ORF">BLAG_LOCUS26245</name>
</gene>
<protein>
    <submittedName>
        <fullName evidence="1">Hypp9645 protein</fullName>
    </submittedName>
</protein>
<proteinExistence type="predicted"/>
<dbReference type="Proteomes" id="UP000838412">
    <property type="component" value="Unassembled WGS sequence"/>
</dbReference>
<accession>A0A8S4MNI0</accession>
<comment type="caution">
    <text evidence="1">The sequence shown here is derived from an EMBL/GenBank/DDBJ whole genome shotgun (WGS) entry which is preliminary data.</text>
</comment>
<keyword evidence="2" id="KW-1185">Reference proteome</keyword>
<dbReference type="AlphaFoldDB" id="A0A8S4MNI0"/>
<name>A0A8S4MNI0_BRALA</name>
<evidence type="ECO:0000313" key="2">
    <source>
        <dbReference type="Proteomes" id="UP000838412"/>
    </source>
</evidence>
<feature type="non-terminal residue" evidence="1">
    <location>
        <position position="1"/>
    </location>
</feature>
<reference evidence="1" key="1">
    <citation type="submission" date="2022-01" db="EMBL/GenBank/DDBJ databases">
        <authorList>
            <person name="Braso-Vives M."/>
        </authorList>
    </citation>
    <scope>NUCLEOTIDE SEQUENCE</scope>
</reference>
<evidence type="ECO:0000313" key="1">
    <source>
        <dbReference type="EMBL" id="CAH1277472.1"/>
    </source>
</evidence>